<dbReference type="HAMAP" id="MF_00171">
    <property type="entry name" value="TruA"/>
    <property type="match status" value="1"/>
</dbReference>
<name>A0A975FW43_9CAUL</name>
<dbReference type="FunFam" id="3.30.70.580:FF:000001">
    <property type="entry name" value="tRNA pseudouridine synthase A"/>
    <property type="match status" value="1"/>
</dbReference>
<evidence type="ECO:0000259" key="8">
    <source>
        <dbReference type="Pfam" id="PF01416"/>
    </source>
</evidence>
<evidence type="ECO:0000256" key="7">
    <source>
        <dbReference type="RuleBase" id="RU003792"/>
    </source>
</evidence>
<comment type="subunit">
    <text evidence="4">Homodimer.</text>
</comment>
<reference evidence="9" key="1">
    <citation type="submission" date="2021-04" db="EMBL/GenBank/DDBJ databases">
        <title>The complete genome sequence of Caulobacter sp. S6.</title>
        <authorList>
            <person name="Tang Y."/>
            <person name="Ouyang W."/>
            <person name="Liu Q."/>
            <person name="Huang B."/>
            <person name="Guo Z."/>
            <person name="Lei P."/>
        </authorList>
    </citation>
    <scope>NUCLEOTIDE SEQUENCE</scope>
    <source>
        <strain evidence="9">S6</strain>
    </source>
</reference>
<dbReference type="RefSeq" id="WP_211936432.1">
    <property type="nucleotide sequence ID" value="NZ_CP073078.1"/>
</dbReference>
<organism evidence="9 10">
    <name type="scientific">Phenylobacterium montanum</name>
    <dbReference type="NCBI Taxonomy" id="2823693"/>
    <lineage>
        <taxon>Bacteria</taxon>
        <taxon>Pseudomonadati</taxon>
        <taxon>Pseudomonadota</taxon>
        <taxon>Alphaproteobacteria</taxon>
        <taxon>Caulobacterales</taxon>
        <taxon>Caulobacteraceae</taxon>
        <taxon>Phenylobacterium</taxon>
    </lineage>
</organism>
<evidence type="ECO:0000313" key="10">
    <source>
        <dbReference type="Proteomes" id="UP000676409"/>
    </source>
</evidence>
<dbReference type="NCBIfam" id="TIGR00071">
    <property type="entry name" value="hisT_truA"/>
    <property type="match status" value="1"/>
</dbReference>
<protein>
    <recommendedName>
        <fullName evidence="4">tRNA pseudouridine synthase A</fullName>
        <ecNumber evidence="4">5.4.99.12</ecNumber>
    </recommendedName>
    <alternativeName>
        <fullName evidence="4">tRNA pseudouridine(38-40) synthase</fullName>
    </alternativeName>
    <alternativeName>
        <fullName evidence="4">tRNA pseudouridylate synthase I</fullName>
    </alternativeName>
    <alternativeName>
        <fullName evidence="4">tRNA-uridine isomerase I</fullName>
    </alternativeName>
</protein>
<feature type="domain" description="Pseudouridine synthase I TruA alpha/beta" evidence="8">
    <location>
        <begin position="144"/>
        <end position="245"/>
    </location>
</feature>
<dbReference type="PIRSF" id="PIRSF001430">
    <property type="entry name" value="tRNA_psdUrid_synth"/>
    <property type="match status" value="1"/>
</dbReference>
<dbReference type="EC" id="5.4.99.12" evidence="4"/>
<keyword evidence="10" id="KW-1185">Reference proteome</keyword>
<comment type="function">
    <text evidence="4">Formation of pseudouridine at positions 38, 39 and 40 in the anticodon stem and loop of transfer RNAs.</text>
</comment>
<dbReference type="InterPro" id="IPR020095">
    <property type="entry name" value="PsdUridine_synth_TruA_C"/>
</dbReference>
<dbReference type="InterPro" id="IPR001406">
    <property type="entry name" value="PsdUridine_synth_TruA"/>
</dbReference>
<dbReference type="Pfam" id="PF01416">
    <property type="entry name" value="PseudoU_synth_1"/>
    <property type="match status" value="2"/>
</dbReference>
<dbReference type="PANTHER" id="PTHR11142">
    <property type="entry name" value="PSEUDOURIDYLATE SYNTHASE"/>
    <property type="match status" value="1"/>
</dbReference>
<sequence>MPRYRLLVEYDGRPYHGYQAQGDLPAVQSSIERAIRAFCGQELRLQAAGRTDTGVHATGQVLHCDLDKDWKPDVVRDALNAHLVPEPIAILEASLAEPGFHARFSATGRRYLYRILARRAPPALDKGRVWHFRKPLDAQAMHAAAQILVGHHDFTTFRDLQCQAKSPMKTLDEARVWREGEQVLLTFASRSFLHRQVRSMTGSLAEVGVGRWTADDLRAALEARDRRACGPVAPAEGLYLTGVEYGARAATGEGE</sequence>
<comment type="caution">
    <text evidence="4">Lacks conserved residue(s) required for the propagation of feature annotation.</text>
</comment>
<feature type="binding site" evidence="4 6">
    <location>
        <position position="111"/>
    </location>
    <ligand>
        <name>substrate</name>
    </ligand>
</feature>
<dbReference type="GO" id="GO:0003723">
    <property type="term" value="F:RNA binding"/>
    <property type="evidence" value="ECO:0007669"/>
    <property type="project" value="InterPro"/>
</dbReference>
<dbReference type="InterPro" id="IPR020097">
    <property type="entry name" value="PsdUridine_synth_TruA_a/b_dom"/>
</dbReference>
<evidence type="ECO:0000256" key="6">
    <source>
        <dbReference type="PIRSR" id="PIRSR001430-2"/>
    </source>
</evidence>
<evidence type="ECO:0000256" key="3">
    <source>
        <dbReference type="ARBA" id="ARBA00023235"/>
    </source>
</evidence>
<dbReference type="SUPFAM" id="SSF55120">
    <property type="entry name" value="Pseudouridine synthase"/>
    <property type="match status" value="1"/>
</dbReference>
<dbReference type="Gene3D" id="3.30.70.580">
    <property type="entry name" value="Pseudouridine synthase I, catalytic domain, N-terminal subdomain"/>
    <property type="match status" value="1"/>
</dbReference>
<evidence type="ECO:0000256" key="4">
    <source>
        <dbReference type="HAMAP-Rule" id="MF_00171"/>
    </source>
</evidence>
<dbReference type="GO" id="GO:0160147">
    <property type="term" value="F:tRNA pseudouridine(38-40) synthase activity"/>
    <property type="evidence" value="ECO:0007669"/>
    <property type="project" value="UniProtKB-EC"/>
</dbReference>
<comment type="similarity">
    <text evidence="1 4 7">Belongs to the tRNA pseudouridine synthase TruA family.</text>
</comment>
<dbReference type="GO" id="GO:0031119">
    <property type="term" value="P:tRNA pseudouridine synthesis"/>
    <property type="evidence" value="ECO:0007669"/>
    <property type="project" value="UniProtKB-UniRule"/>
</dbReference>
<dbReference type="KEGG" id="caul:KCG34_14880"/>
<dbReference type="InterPro" id="IPR020103">
    <property type="entry name" value="PsdUridine_synth_cat_dom_sf"/>
</dbReference>
<dbReference type="EMBL" id="CP073078">
    <property type="protein sequence ID" value="QUD86380.1"/>
    <property type="molecule type" value="Genomic_DNA"/>
</dbReference>
<evidence type="ECO:0000256" key="5">
    <source>
        <dbReference type="PIRSR" id="PIRSR001430-1"/>
    </source>
</evidence>
<gene>
    <name evidence="4 9" type="primary">truA</name>
    <name evidence="9" type="ORF">KCG34_14880</name>
</gene>
<dbReference type="InterPro" id="IPR020094">
    <property type="entry name" value="TruA/RsuA/RluB/E/F_N"/>
</dbReference>
<comment type="catalytic activity">
    <reaction evidence="4 7">
        <text>uridine(38/39/40) in tRNA = pseudouridine(38/39/40) in tRNA</text>
        <dbReference type="Rhea" id="RHEA:22376"/>
        <dbReference type="Rhea" id="RHEA-COMP:10085"/>
        <dbReference type="Rhea" id="RHEA-COMP:10087"/>
        <dbReference type="ChEBI" id="CHEBI:65314"/>
        <dbReference type="ChEBI" id="CHEBI:65315"/>
        <dbReference type="EC" id="5.4.99.12"/>
    </reaction>
</comment>
<keyword evidence="3 4" id="KW-0413">Isomerase</keyword>
<dbReference type="CDD" id="cd02570">
    <property type="entry name" value="PseudoU_synth_EcTruA"/>
    <property type="match status" value="1"/>
</dbReference>
<proteinExistence type="inferred from homology"/>
<keyword evidence="2 4" id="KW-0819">tRNA processing</keyword>
<feature type="active site" description="Nucleophile" evidence="4 5">
    <location>
        <position position="52"/>
    </location>
</feature>
<accession>A0A975FW43</accession>
<dbReference type="PANTHER" id="PTHR11142:SF0">
    <property type="entry name" value="TRNA PSEUDOURIDINE SYNTHASE-LIKE 1"/>
    <property type="match status" value="1"/>
</dbReference>
<dbReference type="Proteomes" id="UP000676409">
    <property type="component" value="Chromosome"/>
</dbReference>
<feature type="domain" description="Pseudouridine synthase I TruA alpha/beta" evidence="8">
    <location>
        <begin position="8"/>
        <end position="104"/>
    </location>
</feature>
<dbReference type="Gene3D" id="3.30.70.660">
    <property type="entry name" value="Pseudouridine synthase I, catalytic domain, C-terminal subdomain"/>
    <property type="match status" value="1"/>
</dbReference>
<evidence type="ECO:0000313" key="9">
    <source>
        <dbReference type="EMBL" id="QUD86380.1"/>
    </source>
</evidence>
<dbReference type="AlphaFoldDB" id="A0A975FW43"/>
<evidence type="ECO:0000256" key="2">
    <source>
        <dbReference type="ARBA" id="ARBA00022694"/>
    </source>
</evidence>
<evidence type="ECO:0000256" key="1">
    <source>
        <dbReference type="ARBA" id="ARBA00009375"/>
    </source>
</evidence>